<dbReference type="InterPro" id="IPR000719">
    <property type="entry name" value="Prot_kinase_dom"/>
</dbReference>
<dbReference type="InterPro" id="IPR008271">
    <property type="entry name" value="Ser/Thr_kinase_AS"/>
</dbReference>
<accession>A0ABR3Y4H9</accession>
<evidence type="ECO:0000259" key="1">
    <source>
        <dbReference type="PROSITE" id="PS50011"/>
    </source>
</evidence>
<organism evidence="2 3">
    <name type="scientific">Diaporthe australafricana</name>
    <dbReference type="NCBI Taxonomy" id="127596"/>
    <lineage>
        <taxon>Eukaryota</taxon>
        <taxon>Fungi</taxon>
        <taxon>Dikarya</taxon>
        <taxon>Ascomycota</taxon>
        <taxon>Pezizomycotina</taxon>
        <taxon>Sordariomycetes</taxon>
        <taxon>Sordariomycetidae</taxon>
        <taxon>Diaporthales</taxon>
        <taxon>Diaporthaceae</taxon>
        <taxon>Diaporthe</taxon>
    </lineage>
</organism>
<dbReference type="SUPFAM" id="SSF56112">
    <property type="entry name" value="Protein kinase-like (PK-like)"/>
    <property type="match status" value="1"/>
</dbReference>
<dbReference type="PANTHER" id="PTHR44167">
    <property type="entry name" value="OVARIAN-SPECIFIC SERINE/THREONINE-PROTEIN KINASE LOK-RELATED"/>
    <property type="match status" value="1"/>
</dbReference>
<evidence type="ECO:0000313" key="2">
    <source>
        <dbReference type="EMBL" id="KAL1882845.1"/>
    </source>
</evidence>
<dbReference type="PROSITE" id="PS00108">
    <property type="entry name" value="PROTEIN_KINASE_ST"/>
    <property type="match status" value="1"/>
</dbReference>
<dbReference type="SMART" id="SM00220">
    <property type="entry name" value="S_TKc"/>
    <property type="match status" value="1"/>
</dbReference>
<dbReference type="Proteomes" id="UP001583177">
    <property type="component" value="Unassembled WGS sequence"/>
</dbReference>
<dbReference type="EMBL" id="JAWRVE010000003">
    <property type="protein sequence ID" value="KAL1882845.1"/>
    <property type="molecule type" value="Genomic_DNA"/>
</dbReference>
<evidence type="ECO:0000313" key="3">
    <source>
        <dbReference type="Proteomes" id="UP001583177"/>
    </source>
</evidence>
<protein>
    <recommendedName>
        <fullName evidence="1">Protein kinase domain-containing protein</fullName>
    </recommendedName>
</protein>
<dbReference type="Pfam" id="PF00069">
    <property type="entry name" value="Pkinase"/>
    <property type="match status" value="1"/>
</dbReference>
<dbReference type="Gene3D" id="1.10.510.10">
    <property type="entry name" value="Transferase(Phosphotransferase) domain 1"/>
    <property type="match status" value="1"/>
</dbReference>
<dbReference type="InterPro" id="IPR011009">
    <property type="entry name" value="Kinase-like_dom_sf"/>
</dbReference>
<comment type="caution">
    <text evidence="2">The sequence shown here is derived from an EMBL/GenBank/DDBJ whole genome shotgun (WGS) entry which is preliminary data.</text>
</comment>
<dbReference type="PANTHER" id="PTHR44167:SF24">
    <property type="entry name" value="SERINE_THREONINE-PROTEIN KINASE CHK2"/>
    <property type="match status" value="1"/>
</dbReference>
<reference evidence="2 3" key="1">
    <citation type="journal article" date="2024" name="IMA Fungus">
        <title>IMA Genome - F19 : A genome assembly and annotation guide to empower mycologists, including annotated draft genome sequences of Ceratocystis pirilliformis, Diaporthe australafricana, Fusarium ophioides, Paecilomyces lecythidis, and Sporothrix stenoceras.</title>
        <authorList>
            <person name="Aylward J."/>
            <person name="Wilson A.M."/>
            <person name="Visagie C.M."/>
            <person name="Spraker J."/>
            <person name="Barnes I."/>
            <person name="Buitendag C."/>
            <person name="Ceriani C."/>
            <person name="Del Mar Angel L."/>
            <person name="du Plessis D."/>
            <person name="Fuchs T."/>
            <person name="Gasser K."/>
            <person name="Kramer D."/>
            <person name="Li W."/>
            <person name="Munsamy K."/>
            <person name="Piso A."/>
            <person name="Price J.L."/>
            <person name="Sonnekus B."/>
            <person name="Thomas C."/>
            <person name="van der Nest A."/>
            <person name="van Dijk A."/>
            <person name="van Heerden A."/>
            <person name="van Vuuren N."/>
            <person name="Yilmaz N."/>
            <person name="Duong T.A."/>
            <person name="van der Merwe N.A."/>
            <person name="Wingfield M.J."/>
            <person name="Wingfield B.D."/>
        </authorList>
    </citation>
    <scope>NUCLEOTIDE SEQUENCE [LARGE SCALE GENOMIC DNA]</scope>
    <source>
        <strain evidence="2 3">CMW 18300</strain>
    </source>
</reference>
<proteinExistence type="predicted"/>
<keyword evidence="3" id="KW-1185">Reference proteome</keyword>
<gene>
    <name evidence="2" type="ORF">Daus18300_000483</name>
</gene>
<dbReference type="PROSITE" id="PS50011">
    <property type="entry name" value="PROTEIN_KINASE_DOM"/>
    <property type="match status" value="1"/>
</dbReference>
<feature type="domain" description="Protein kinase" evidence="1">
    <location>
        <begin position="1"/>
        <end position="318"/>
    </location>
</feature>
<name>A0ABR3Y4H9_9PEZI</name>
<sequence length="331" mass="37808">MGIKIGRIAYRGFWRQSIILSPRASFRFQHSIPQPINGSEGKDFIIKNAIDSYEGDFEYPQKLQAGLSGCPNLRTMVDTVPSLKLYVYPFMSGDLLQFSQKSLSEEQRRHILRSALTGLATLHDRGIFHTDIKPNNILIDYKEQPDGSVMIQDVKLSDLEDAVLLEPDMAIKDAVLGNKLWRSPESWTGATQEHPSDVFSFGVVAIYVMANRMVFYSGLTDEQVNGDDAWWHILRRHLSVFGTDAESFLGLLRHVGEDSPWFDRFDDLVSSFNDQEPRQPFARWMYVDESFRDLVGKTTNLDPSRRITAREALGHRWLTQTSGEQSQTNQE</sequence>